<evidence type="ECO:0000256" key="1">
    <source>
        <dbReference type="SAM" id="Phobius"/>
    </source>
</evidence>
<keyword evidence="3" id="KW-1185">Reference proteome</keyword>
<evidence type="ECO:0000313" key="2">
    <source>
        <dbReference type="EMBL" id="BDT03880.1"/>
    </source>
</evidence>
<dbReference type="Proteomes" id="UP001163387">
    <property type="component" value="Chromosome"/>
</dbReference>
<organism evidence="2 3">
    <name type="scientific">Spiroplasma ixodetis</name>
    <dbReference type="NCBI Taxonomy" id="2141"/>
    <lineage>
        <taxon>Bacteria</taxon>
        <taxon>Bacillati</taxon>
        <taxon>Mycoplasmatota</taxon>
        <taxon>Mollicutes</taxon>
        <taxon>Entomoplasmatales</taxon>
        <taxon>Spiroplasmataceae</taxon>
        <taxon>Spiroplasma</taxon>
    </lineage>
</organism>
<protein>
    <submittedName>
        <fullName evidence="2">Uncharacterized protein</fullName>
    </submittedName>
</protein>
<proteinExistence type="predicted"/>
<feature type="transmembrane region" description="Helical" evidence="1">
    <location>
        <begin position="31"/>
        <end position="55"/>
    </location>
</feature>
<keyword evidence="1" id="KW-0812">Transmembrane</keyword>
<keyword evidence="1" id="KW-1133">Transmembrane helix</keyword>
<sequence length="59" mass="6954">MLRLRVLKCKKDFKKKGEKMDKVEKKLDKKLYIGAKIGFITNIINIIWSVIITIAELYL</sequence>
<dbReference type="EMBL" id="AP026933">
    <property type="protein sequence ID" value="BDT03880.1"/>
    <property type="molecule type" value="Genomic_DNA"/>
</dbReference>
<name>A0ABN6T4B9_9MOLU</name>
<keyword evidence="1" id="KW-0472">Membrane</keyword>
<evidence type="ECO:0000313" key="3">
    <source>
        <dbReference type="Proteomes" id="UP001163387"/>
    </source>
</evidence>
<reference evidence="2 3" key="1">
    <citation type="journal article" date="2022" name="Front. Microbiol.">
        <title>Male-killing mechanisms vary between Spiroplasma species.</title>
        <authorList>
            <person name="Arai H."/>
            <person name="Inoue M."/>
            <person name="Kageyama D."/>
        </authorList>
    </citation>
    <scope>NUCLEOTIDE SEQUENCE [LARGE SCALE GENOMIC DNA]</scope>
    <source>
        <strain evidence="3">sHm</strain>
    </source>
</reference>
<accession>A0ABN6T4B9</accession>
<gene>
    <name evidence="2" type="ORF">SHM_15260</name>
</gene>